<gene>
    <name evidence="1" type="ORF">IP91_00108</name>
</gene>
<evidence type="ECO:0000313" key="1">
    <source>
        <dbReference type="EMBL" id="TWI69043.1"/>
    </source>
</evidence>
<protein>
    <recommendedName>
        <fullName evidence="3">Antitermination protein Q</fullName>
    </recommendedName>
</protein>
<dbReference type="AlphaFoldDB" id="A0A562RJC9"/>
<name>A0A562RJC9_9BURK</name>
<reference evidence="1 2" key="1">
    <citation type="journal article" date="2015" name="Stand. Genomic Sci.">
        <title>Genomic Encyclopedia of Bacterial and Archaeal Type Strains, Phase III: the genomes of soil and plant-associated and newly described type strains.</title>
        <authorList>
            <person name="Whitman W.B."/>
            <person name="Woyke T."/>
            <person name="Klenk H.P."/>
            <person name="Zhou Y."/>
            <person name="Lilburn T.G."/>
            <person name="Beck B.J."/>
            <person name="De Vos P."/>
            <person name="Vandamme P."/>
            <person name="Eisen J.A."/>
            <person name="Garrity G."/>
            <person name="Hugenholtz P."/>
            <person name="Kyrpides N.C."/>
        </authorList>
    </citation>
    <scope>NUCLEOTIDE SEQUENCE [LARGE SCALE GENOMIC DNA]</scope>
    <source>
        <strain evidence="1 2">CGMCC 1.10822</strain>
    </source>
</reference>
<dbReference type="Proteomes" id="UP000318431">
    <property type="component" value="Unassembled WGS sequence"/>
</dbReference>
<comment type="caution">
    <text evidence="1">The sequence shown here is derived from an EMBL/GenBank/DDBJ whole genome shotgun (WGS) entry which is preliminary data.</text>
</comment>
<keyword evidence="2" id="KW-1185">Reference proteome</keyword>
<sequence length="130" mass="14996">MTERRDIGSRLENWSRWALTRERRPAASQTGAICDAMRRAAEGSASSTLERRTIDEDDAWLLERAMPKLETKHRLMLWWCYIRQAPPEVVCRKTGIPQRPATEFVSAFRQAQAAVECFVANIDENECVQK</sequence>
<dbReference type="OrthoDB" id="8757764at2"/>
<proteinExistence type="predicted"/>
<dbReference type="RefSeq" id="WP_145646741.1">
    <property type="nucleotide sequence ID" value="NZ_VLLB01000001.1"/>
</dbReference>
<evidence type="ECO:0008006" key="3">
    <source>
        <dbReference type="Google" id="ProtNLM"/>
    </source>
</evidence>
<accession>A0A562RJC9</accession>
<dbReference type="EMBL" id="VLLB01000001">
    <property type="protein sequence ID" value="TWI69043.1"/>
    <property type="molecule type" value="Genomic_DNA"/>
</dbReference>
<organism evidence="1 2">
    <name type="scientific">Pseudoduganella lurida</name>
    <dbReference type="NCBI Taxonomy" id="1036180"/>
    <lineage>
        <taxon>Bacteria</taxon>
        <taxon>Pseudomonadati</taxon>
        <taxon>Pseudomonadota</taxon>
        <taxon>Betaproteobacteria</taxon>
        <taxon>Burkholderiales</taxon>
        <taxon>Oxalobacteraceae</taxon>
        <taxon>Telluria group</taxon>
        <taxon>Pseudoduganella</taxon>
    </lineage>
</organism>
<evidence type="ECO:0000313" key="2">
    <source>
        <dbReference type="Proteomes" id="UP000318431"/>
    </source>
</evidence>